<dbReference type="EMBL" id="BK015318">
    <property type="protein sequence ID" value="DAE01068.1"/>
    <property type="molecule type" value="Genomic_DNA"/>
</dbReference>
<organism evidence="2">
    <name type="scientific">Siphoviridae sp. ctSx228</name>
    <dbReference type="NCBI Taxonomy" id="2825514"/>
    <lineage>
        <taxon>Viruses</taxon>
        <taxon>Duplodnaviria</taxon>
        <taxon>Heunggongvirae</taxon>
        <taxon>Uroviricota</taxon>
        <taxon>Caudoviricetes</taxon>
    </lineage>
</organism>
<dbReference type="InterPro" id="IPR054738">
    <property type="entry name" value="Siphovirus-type_tail_C"/>
</dbReference>
<evidence type="ECO:0000259" key="1">
    <source>
        <dbReference type="Pfam" id="PF22768"/>
    </source>
</evidence>
<sequence>MNKDTVVTYESGGHRIVLHSAYDSALWVTEITGASSNSVAISETQGAAQVGSTISSQSVQPKDITVNGAVLKELEKNRRAILACIAPGNTGRLTIRQGGEGWYIEGAPKTTPVFSDGSKVQSFQFVLHCPYPYFKSTDGGNSQIAGLTRLFRFPCLLAGRWYISKYTESFFTPVENTGTVPLEFEVTFAAVTAVTNPEIYHVEKRTFIRIRKVLEAGESITVSTIYGRKGATLRQADGTESNAFRFLDIDSDLNMQMDPGRNTIRSDAEHNREGLRVQVILPKGGLPGI</sequence>
<proteinExistence type="predicted"/>
<feature type="domain" description="Siphovirus-type tail component C-terminal" evidence="1">
    <location>
        <begin position="178"/>
        <end position="266"/>
    </location>
</feature>
<reference evidence="2" key="1">
    <citation type="journal article" date="2021" name="Proc. Natl. Acad. Sci. U.S.A.">
        <title>A Catalog of Tens of Thousands of Viruses from Human Metagenomes Reveals Hidden Associations with Chronic Diseases.</title>
        <authorList>
            <person name="Tisza M.J."/>
            <person name="Buck C.B."/>
        </authorList>
    </citation>
    <scope>NUCLEOTIDE SEQUENCE</scope>
    <source>
        <strain evidence="2">CtSx228</strain>
    </source>
</reference>
<evidence type="ECO:0000313" key="2">
    <source>
        <dbReference type="EMBL" id="DAE01068.1"/>
    </source>
</evidence>
<protein>
    <submittedName>
        <fullName evidence="2">Tail protein</fullName>
    </submittedName>
</protein>
<dbReference type="Pfam" id="PF22768">
    <property type="entry name" value="SPP1_Dit"/>
    <property type="match status" value="1"/>
</dbReference>
<accession>A0A8S5P4E2</accession>
<name>A0A8S5P4E2_9CAUD</name>